<dbReference type="Pfam" id="PF00001">
    <property type="entry name" value="7tm_1"/>
    <property type="match status" value="1"/>
</dbReference>
<evidence type="ECO:0000259" key="7">
    <source>
        <dbReference type="PROSITE" id="PS50262"/>
    </source>
</evidence>
<dbReference type="AlphaFoldDB" id="A0A8J2I6S3"/>
<feature type="domain" description="G-protein coupled receptors family 1 profile" evidence="7">
    <location>
        <begin position="53"/>
        <end position="301"/>
    </location>
</feature>
<name>A0A8J2I6S3_9PLEO</name>
<dbReference type="InterPro" id="IPR000276">
    <property type="entry name" value="GPCR_Rhodpsn"/>
</dbReference>
<feature type="compositionally biased region" description="Basic and acidic residues" evidence="5">
    <location>
        <begin position="382"/>
        <end position="394"/>
    </location>
</feature>
<evidence type="ECO:0000256" key="2">
    <source>
        <dbReference type="ARBA" id="ARBA00022692"/>
    </source>
</evidence>
<dbReference type="PANTHER" id="PTHR23112:SF37">
    <property type="entry name" value="G PROTEIN-COUPLED RECEPTOR GPR1"/>
    <property type="match status" value="1"/>
</dbReference>
<sequence>MAPYDMTDITSVLHERSLEKRHSTEDMYSMDPLTPVYRAGLIPLAICATMSLISVTALLGFITQRMISWRRHYRQYVGYNQYVILIYNLLIADLQQSIAFSISFHWLRVNKIEPRTGACFLQAWFLQIGDVASGFFVLAIAIHTWLGVVKGYKLPYKWFVLSILLIWLFALILTVLGPAIYQGRYFARAAGWCWVSSDFQNERLWLHYLWIFIIEFGTIIIYAHVFFHLRGRIRSIIANDTSKLTRATKFMVMYPFVYVVLTLPIAVGRMVAMTGTDPPDLFFIIAGCLLTSCGWIDALLYALTRRILVSGDLSTGHYNRTVSATLTNAARPGDDDRYGLQSLSGKEALTSTTARTVTIVGGSNRMSRIVDHRRGRSHALRSRHEDTLHEDESPTRTGSADSILKNTVSSNGINIVTETSVQVETAEDKDFDAGLPRSKDWSDDYNRGPQ</sequence>
<accession>A0A8J2I6S3</accession>
<evidence type="ECO:0000256" key="4">
    <source>
        <dbReference type="ARBA" id="ARBA00023136"/>
    </source>
</evidence>
<feature type="transmembrane region" description="Helical" evidence="6">
    <location>
        <begin position="281"/>
        <end position="303"/>
    </location>
</feature>
<dbReference type="PROSITE" id="PS50262">
    <property type="entry name" value="G_PROTEIN_RECEP_F1_2"/>
    <property type="match status" value="1"/>
</dbReference>
<feature type="transmembrane region" description="Helical" evidence="6">
    <location>
        <begin position="36"/>
        <end position="61"/>
    </location>
</feature>
<dbReference type="EMBL" id="CAJRGZ010000023">
    <property type="protein sequence ID" value="CAG5179150.1"/>
    <property type="molecule type" value="Genomic_DNA"/>
</dbReference>
<dbReference type="Gene3D" id="1.20.1070.10">
    <property type="entry name" value="Rhodopsin 7-helix transmembrane proteins"/>
    <property type="match status" value="1"/>
</dbReference>
<organism evidence="8 9">
    <name type="scientific">Alternaria atra</name>
    <dbReference type="NCBI Taxonomy" id="119953"/>
    <lineage>
        <taxon>Eukaryota</taxon>
        <taxon>Fungi</taxon>
        <taxon>Dikarya</taxon>
        <taxon>Ascomycota</taxon>
        <taxon>Pezizomycotina</taxon>
        <taxon>Dothideomycetes</taxon>
        <taxon>Pleosporomycetidae</taxon>
        <taxon>Pleosporales</taxon>
        <taxon>Pleosporineae</taxon>
        <taxon>Pleosporaceae</taxon>
        <taxon>Alternaria</taxon>
        <taxon>Alternaria sect. Ulocladioides</taxon>
    </lineage>
</organism>
<keyword evidence="2 6" id="KW-0812">Transmembrane</keyword>
<dbReference type="GO" id="GO:0004930">
    <property type="term" value="F:G protein-coupled receptor activity"/>
    <property type="evidence" value="ECO:0007669"/>
    <property type="project" value="InterPro"/>
</dbReference>
<dbReference type="GO" id="GO:0005886">
    <property type="term" value="C:plasma membrane"/>
    <property type="evidence" value="ECO:0007669"/>
    <property type="project" value="TreeGrafter"/>
</dbReference>
<feature type="region of interest" description="Disordered" evidence="5">
    <location>
        <begin position="372"/>
        <end position="405"/>
    </location>
</feature>
<keyword evidence="4 6" id="KW-0472">Membrane</keyword>
<feature type="transmembrane region" description="Helical" evidence="6">
    <location>
        <begin position="250"/>
        <end position="269"/>
    </location>
</feature>
<feature type="compositionally biased region" description="Basic and acidic residues" evidence="5">
    <location>
        <begin position="426"/>
        <end position="450"/>
    </location>
</feature>
<feature type="transmembrane region" description="Helical" evidence="6">
    <location>
        <begin position="208"/>
        <end position="229"/>
    </location>
</feature>
<dbReference type="GeneID" id="67021237"/>
<dbReference type="SUPFAM" id="SSF81321">
    <property type="entry name" value="Family A G protein-coupled receptor-like"/>
    <property type="match status" value="1"/>
</dbReference>
<protein>
    <recommendedName>
        <fullName evidence="7">G-protein coupled receptors family 1 profile domain-containing protein</fullName>
    </recommendedName>
</protein>
<dbReference type="InterPro" id="IPR017452">
    <property type="entry name" value="GPCR_Rhodpsn_7TM"/>
</dbReference>
<evidence type="ECO:0000313" key="8">
    <source>
        <dbReference type="EMBL" id="CAG5179150.1"/>
    </source>
</evidence>
<proteinExistence type="predicted"/>
<dbReference type="RefSeq" id="XP_043172626.1">
    <property type="nucleotide sequence ID" value="XM_043316691.1"/>
</dbReference>
<comment type="subcellular location">
    <subcellularLocation>
        <location evidence="1">Membrane</location>
        <topology evidence="1">Multi-pass membrane protein</topology>
    </subcellularLocation>
</comment>
<evidence type="ECO:0000256" key="6">
    <source>
        <dbReference type="SAM" id="Phobius"/>
    </source>
</evidence>
<feature type="transmembrane region" description="Helical" evidence="6">
    <location>
        <begin position="82"/>
        <end position="104"/>
    </location>
</feature>
<evidence type="ECO:0000313" key="9">
    <source>
        <dbReference type="Proteomes" id="UP000676310"/>
    </source>
</evidence>
<feature type="transmembrane region" description="Helical" evidence="6">
    <location>
        <begin position="124"/>
        <end position="146"/>
    </location>
</feature>
<keyword evidence="3 6" id="KW-1133">Transmembrane helix</keyword>
<dbReference type="Proteomes" id="UP000676310">
    <property type="component" value="Unassembled WGS sequence"/>
</dbReference>
<keyword evidence="9" id="KW-1185">Reference proteome</keyword>
<feature type="region of interest" description="Disordered" evidence="5">
    <location>
        <begin position="419"/>
        <end position="450"/>
    </location>
</feature>
<dbReference type="OrthoDB" id="100006at2759"/>
<feature type="transmembrane region" description="Helical" evidence="6">
    <location>
        <begin position="158"/>
        <end position="181"/>
    </location>
</feature>
<feature type="compositionally biased region" description="Basic residues" evidence="5">
    <location>
        <begin position="372"/>
        <end position="381"/>
    </location>
</feature>
<reference evidence="8" key="1">
    <citation type="submission" date="2021-05" db="EMBL/GenBank/DDBJ databases">
        <authorList>
            <person name="Stam R."/>
        </authorList>
    </citation>
    <scope>NUCLEOTIDE SEQUENCE</scope>
    <source>
        <strain evidence="8">CS162</strain>
    </source>
</reference>
<dbReference type="PANTHER" id="PTHR23112">
    <property type="entry name" value="G PROTEIN-COUPLED RECEPTOR 157-RELATED"/>
    <property type="match status" value="1"/>
</dbReference>
<dbReference type="GO" id="GO:0007189">
    <property type="term" value="P:adenylate cyclase-activating G protein-coupled receptor signaling pathway"/>
    <property type="evidence" value="ECO:0007669"/>
    <property type="project" value="TreeGrafter"/>
</dbReference>
<evidence type="ECO:0000256" key="5">
    <source>
        <dbReference type="SAM" id="MobiDB-lite"/>
    </source>
</evidence>
<gene>
    <name evidence="8" type="ORF">ALTATR162_LOCUS9058</name>
</gene>
<feature type="compositionally biased region" description="Polar residues" evidence="5">
    <location>
        <begin position="395"/>
        <end position="405"/>
    </location>
</feature>
<evidence type="ECO:0000256" key="3">
    <source>
        <dbReference type="ARBA" id="ARBA00022989"/>
    </source>
</evidence>
<evidence type="ECO:0000256" key="1">
    <source>
        <dbReference type="ARBA" id="ARBA00004141"/>
    </source>
</evidence>
<comment type="caution">
    <text evidence="8">The sequence shown here is derived from an EMBL/GenBank/DDBJ whole genome shotgun (WGS) entry which is preliminary data.</text>
</comment>